<dbReference type="AlphaFoldDB" id="A0A345IKY9"/>
<dbReference type="PANTHER" id="PTHR46928">
    <property type="entry name" value="MESENCHYME-SPECIFIC CELL SURFACE GLYCOPROTEIN"/>
    <property type="match status" value="1"/>
</dbReference>
<feature type="domain" description="Choice-of-anchor I" evidence="2">
    <location>
        <begin position="379"/>
        <end position="515"/>
    </location>
</feature>
<evidence type="ECO:0000313" key="4">
    <source>
        <dbReference type="Proteomes" id="UP000253744"/>
    </source>
</evidence>
<evidence type="ECO:0000259" key="2">
    <source>
        <dbReference type="Pfam" id="PF22494"/>
    </source>
</evidence>
<dbReference type="EMBL" id="CP031159">
    <property type="protein sequence ID" value="AXH00362.1"/>
    <property type="molecule type" value="Genomic_DNA"/>
</dbReference>
<evidence type="ECO:0000256" key="1">
    <source>
        <dbReference type="SAM" id="SignalP"/>
    </source>
</evidence>
<dbReference type="SUPFAM" id="SSF50974">
    <property type="entry name" value="Nitrous oxide reductase, N-terminal domain"/>
    <property type="match status" value="1"/>
</dbReference>
<feature type="signal peptide" evidence="1">
    <location>
        <begin position="1"/>
        <end position="18"/>
    </location>
</feature>
<dbReference type="InterPro" id="IPR052956">
    <property type="entry name" value="Mesenchyme-surface_protein"/>
</dbReference>
<dbReference type="InterPro" id="IPR015943">
    <property type="entry name" value="WD40/YVTN_repeat-like_dom_sf"/>
</dbReference>
<dbReference type="NCBIfam" id="NF038117">
    <property type="entry name" value="choice_anch_I"/>
    <property type="match status" value="1"/>
</dbReference>
<feature type="domain" description="Choice-of-anchor I" evidence="2">
    <location>
        <begin position="51"/>
        <end position="357"/>
    </location>
</feature>
<gene>
    <name evidence="3" type="ORF">DVJ83_14380</name>
</gene>
<dbReference type="Gene3D" id="2.130.10.10">
    <property type="entry name" value="YVTN repeat-like/Quinoprotein amine dehydrogenase"/>
    <property type="match status" value="1"/>
</dbReference>
<keyword evidence="3" id="KW-0614">Plasmid</keyword>
<dbReference type="InterPro" id="IPR055188">
    <property type="entry name" value="Choice_anch_I"/>
</dbReference>
<geneLocation type="plasmid" evidence="4">
    <name>pdrda</name>
</geneLocation>
<dbReference type="STRING" id="1288484.GCA_000348665_02914"/>
<proteinExistence type="predicted"/>
<dbReference type="PROSITE" id="PS51257">
    <property type="entry name" value="PROKAR_LIPOPROTEIN"/>
    <property type="match status" value="1"/>
</dbReference>
<dbReference type="Pfam" id="PF22494">
    <property type="entry name" value="choice_anch_I"/>
    <property type="match status" value="2"/>
</dbReference>
<dbReference type="KEGG" id="dwu:DVJ83_14380"/>
<name>A0A345IKY9_9DEIO</name>
<evidence type="ECO:0000313" key="3">
    <source>
        <dbReference type="EMBL" id="AXH00362.1"/>
    </source>
</evidence>
<keyword evidence="1" id="KW-0732">Signal</keyword>
<organism evidence="3 4">
    <name type="scientific">Deinococcus wulumuqiensis</name>
    <dbReference type="NCBI Taxonomy" id="980427"/>
    <lineage>
        <taxon>Bacteria</taxon>
        <taxon>Thermotogati</taxon>
        <taxon>Deinococcota</taxon>
        <taxon>Deinococci</taxon>
        <taxon>Deinococcales</taxon>
        <taxon>Deinococcaceae</taxon>
        <taxon>Deinococcus</taxon>
    </lineage>
</organism>
<dbReference type="RefSeq" id="WP_114673051.1">
    <property type="nucleotide sequence ID" value="NZ_CP031159.1"/>
</dbReference>
<protein>
    <recommendedName>
        <fullName evidence="2">Choice-of-anchor I domain-containing protein</fullName>
    </recommendedName>
</protein>
<sequence length="519" mass="53413">MKKAFVLSLGLLALTACQQPGTPDTPDTPLVRTVDFTGLDGKLSLRPGKSGKLSLDAEPEYIAVSGDSRTAYVTLQESNALATVEIATGKVKQVASLGLKDHSKPGNGLDASDKDGKNIRTWPVFGAYMPDAVAAFEVGGQTYLITANEGDTRDYDGFSDEVRVNKLKLDAAAFPNAAELQKDAALGRLTVSRVDADTDGDGDADRLVAFGARSASIWRASDLSLLSDTGDLFERKVAELAPASFNSDGTAASFDTRSDNKGPEPEGVTVGMVGGKTFAFVGLERAGGLMVLDVSNPAAPAYADYVNFLGSSTDPKSGEAGDLAPEGVLFIPAADSPNGEPLVVASHEVSGSVTVYAVGAGGKLTRTGRYQAAPFLFDEGVAEISAYDKASKQLFVVNGHTGGVDLLSLADPARPVLVKSVDLSAYGAGANSVAVSGGVIAVAVEAKTKTDAGRVVFLNADGTVRGQPVPVGALPDMLTFTPDGQHLLVAGEGEPSADYSVDPAGTVSIINVSKALAPR</sequence>
<feature type="chain" id="PRO_5016963614" description="Choice-of-anchor I domain-containing protein" evidence="1">
    <location>
        <begin position="19"/>
        <end position="519"/>
    </location>
</feature>
<dbReference type="PANTHER" id="PTHR46928:SF1">
    <property type="entry name" value="MESENCHYME-SPECIFIC CELL SURFACE GLYCOPROTEIN"/>
    <property type="match status" value="1"/>
</dbReference>
<reference evidence="3 4" key="1">
    <citation type="submission" date="2018-07" db="EMBL/GenBank/DDBJ databases">
        <title>Complete Genome and Methylome Analysis of Deinococcus wulumuqiensis NEB 479.</title>
        <authorList>
            <person name="Fomenkov A."/>
            <person name="Luyten Y."/>
            <person name="Vincze T."/>
            <person name="Anton B.P."/>
            <person name="Clark T."/>
            <person name="Roberts R.J."/>
            <person name="Morgan R.D."/>
        </authorList>
    </citation>
    <scope>NUCLEOTIDE SEQUENCE [LARGE SCALE GENOMIC DNA]</scope>
    <source>
        <strain evidence="3 4">NEB 479</strain>
        <plasmid evidence="4">Plasmid pdrda</plasmid>
    </source>
</reference>
<dbReference type="Proteomes" id="UP000253744">
    <property type="component" value="Plasmid pDrdA"/>
</dbReference>
<accession>A0A345IKY9</accession>
<dbReference type="InterPro" id="IPR011045">
    <property type="entry name" value="N2O_reductase_N"/>
</dbReference>